<dbReference type="InterPro" id="IPR002078">
    <property type="entry name" value="Sigma_54_int"/>
</dbReference>
<dbReference type="PROSITE" id="PS50110">
    <property type="entry name" value="RESPONSE_REGULATORY"/>
    <property type="match status" value="1"/>
</dbReference>
<evidence type="ECO:0000256" key="4">
    <source>
        <dbReference type="ARBA" id="ARBA00023015"/>
    </source>
</evidence>
<evidence type="ECO:0000313" key="11">
    <source>
        <dbReference type="Proteomes" id="UP000320184"/>
    </source>
</evidence>
<dbReference type="AlphaFoldDB" id="A0A538SDA7"/>
<keyword evidence="1 7" id="KW-0597">Phosphoprotein</keyword>
<dbReference type="SUPFAM" id="SSF52172">
    <property type="entry name" value="CheY-like"/>
    <property type="match status" value="1"/>
</dbReference>
<dbReference type="InterPro" id="IPR002197">
    <property type="entry name" value="HTH_Fis"/>
</dbReference>
<dbReference type="PROSITE" id="PS50045">
    <property type="entry name" value="SIGMA54_INTERACT_4"/>
    <property type="match status" value="1"/>
</dbReference>
<keyword evidence="3" id="KW-0067">ATP-binding</keyword>
<dbReference type="GO" id="GO:0005524">
    <property type="term" value="F:ATP binding"/>
    <property type="evidence" value="ECO:0007669"/>
    <property type="project" value="UniProtKB-KW"/>
</dbReference>
<dbReference type="InterPro" id="IPR011006">
    <property type="entry name" value="CheY-like_superfamily"/>
</dbReference>
<sequence length="443" mass="48115">MPSLLIVDDEANIRSSLGAALGREGYQVDGAAHLGEARARLREAYDLVLLDVWLPDGSGIDLLREVAAHDPETVVIMMSGHATIDAAVEATRLGAFDFLEKPVGLERLLVLLRNALATRSLAAENRRLRPQAAHAIVGRSPTVRKLLREIELAGASAARVLIRGEHGTGKELVARALHASGPRRDLPFVAVNCSAIPEELVESELFGHERGAFTGATQARRGRFEEAHGGTLFLDEVGDLSPRAQTKLLRVLQEGELNRVGGNRTIKVDVRVIAATNRDLEASARAGGFREDLYFRLAVIPITVPPLRERVEDLPLLIEHFAHVVARESGIRSSSFDPEALERLARYGFPGNVRELRNLVERLMIMNPGAAIGASHVSAVLPQLDAASADSPRSLADAVQGFERRHIQEALRATGGNMTQAAARLGLERSHLYKRMKKLGLSA</sequence>
<feature type="domain" description="Response regulatory" evidence="9">
    <location>
        <begin position="3"/>
        <end position="116"/>
    </location>
</feature>
<dbReference type="Pfam" id="PF00158">
    <property type="entry name" value="Sigma54_activat"/>
    <property type="match status" value="1"/>
</dbReference>
<dbReference type="Pfam" id="PF02954">
    <property type="entry name" value="HTH_8"/>
    <property type="match status" value="1"/>
</dbReference>
<evidence type="ECO:0000256" key="2">
    <source>
        <dbReference type="ARBA" id="ARBA00022741"/>
    </source>
</evidence>
<dbReference type="InterPro" id="IPR025944">
    <property type="entry name" value="Sigma_54_int_dom_CS"/>
</dbReference>
<feature type="domain" description="Sigma-54 factor interaction" evidence="8">
    <location>
        <begin position="136"/>
        <end position="365"/>
    </location>
</feature>
<dbReference type="CDD" id="cd00009">
    <property type="entry name" value="AAA"/>
    <property type="match status" value="1"/>
</dbReference>
<dbReference type="EMBL" id="VBOT01000124">
    <property type="protein sequence ID" value="TMQ49336.1"/>
    <property type="molecule type" value="Genomic_DNA"/>
</dbReference>
<dbReference type="Gene3D" id="1.10.10.60">
    <property type="entry name" value="Homeodomain-like"/>
    <property type="match status" value="1"/>
</dbReference>
<dbReference type="PANTHER" id="PTHR32071:SF17">
    <property type="entry name" value="TRANSCRIPTIONAL REGULATOR (NTRC FAMILY)"/>
    <property type="match status" value="1"/>
</dbReference>
<reference evidence="10 11" key="1">
    <citation type="journal article" date="2019" name="Nat. Microbiol.">
        <title>Mediterranean grassland soil C-N compound turnover is dependent on rainfall and depth, and is mediated by genomically divergent microorganisms.</title>
        <authorList>
            <person name="Diamond S."/>
            <person name="Andeer P.F."/>
            <person name="Li Z."/>
            <person name="Crits-Christoph A."/>
            <person name="Burstein D."/>
            <person name="Anantharaman K."/>
            <person name="Lane K.R."/>
            <person name="Thomas B.C."/>
            <person name="Pan C."/>
            <person name="Northen T.R."/>
            <person name="Banfield J.F."/>
        </authorList>
    </citation>
    <scope>NUCLEOTIDE SEQUENCE [LARGE SCALE GENOMIC DNA]</scope>
    <source>
        <strain evidence="10">WS_3</strain>
    </source>
</reference>
<dbReference type="Pfam" id="PF00072">
    <property type="entry name" value="Response_reg"/>
    <property type="match status" value="1"/>
</dbReference>
<dbReference type="InterPro" id="IPR027417">
    <property type="entry name" value="P-loop_NTPase"/>
</dbReference>
<keyword evidence="6" id="KW-0804">Transcription</keyword>
<dbReference type="SUPFAM" id="SSF46689">
    <property type="entry name" value="Homeodomain-like"/>
    <property type="match status" value="1"/>
</dbReference>
<comment type="caution">
    <text evidence="10">The sequence shown here is derived from an EMBL/GenBank/DDBJ whole genome shotgun (WGS) entry which is preliminary data.</text>
</comment>
<dbReference type="Pfam" id="PF25601">
    <property type="entry name" value="AAA_lid_14"/>
    <property type="match status" value="1"/>
</dbReference>
<accession>A0A538SDA7</accession>
<evidence type="ECO:0000256" key="1">
    <source>
        <dbReference type="ARBA" id="ARBA00022553"/>
    </source>
</evidence>
<evidence type="ECO:0000259" key="8">
    <source>
        <dbReference type="PROSITE" id="PS50045"/>
    </source>
</evidence>
<dbReference type="Proteomes" id="UP000320184">
    <property type="component" value="Unassembled WGS sequence"/>
</dbReference>
<dbReference type="PRINTS" id="PR01590">
    <property type="entry name" value="HTHFIS"/>
</dbReference>
<evidence type="ECO:0000256" key="5">
    <source>
        <dbReference type="ARBA" id="ARBA00023125"/>
    </source>
</evidence>
<evidence type="ECO:0000256" key="7">
    <source>
        <dbReference type="PROSITE-ProRule" id="PRU00169"/>
    </source>
</evidence>
<organism evidence="10 11">
    <name type="scientific">Eiseniibacteriota bacterium</name>
    <dbReference type="NCBI Taxonomy" id="2212470"/>
    <lineage>
        <taxon>Bacteria</taxon>
        <taxon>Candidatus Eiseniibacteriota</taxon>
    </lineage>
</organism>
<feature type="modified residue" description="4-aspartylphosphate" evidence="7">
    <location>
        <position position="51"/>
    </location>
</feature>
<dbReference type="Gene3D" id="1.10.8.60">
    <property type="match status" value="1"/>
</dbReference>
<dbReference type="Gene3D" id="3.40.50.2300">
    <property type="match status" value="1"/>
</dbReference>
<keyword evidence="4" id="KW-0805">Transcription regulation</keyword>
<dbReference type="PROSITE" id="PS00688">
    <property type="entry name" value="SIGMA54_INTERACT_3"/>
    <property type="match status" value="1"/>
</dbReference>
<dbReference type="GO" id="GO:0006355">
    <property type="term" value="P:regulation of DNA-templated transcription"/>
    <property type="evidence" value="ECO:0007669"/>
    <property type="project" value="InterPro"/>
</dbReference>
<dbReference type="InterPro" id="IPR001789">
    <property type="entry name" value="Sig_transdc_resp-reg_receiver"/>
</dbReference>
<dbReference type="InterPro" id="IPR025943">
    <property type="entry name" value="Sigma_54_int_dom_ATP-bd_2"/>
</dbReference>
<name>A0A538SDA7_UNCEI</name>
<keyword evidence="2" id="KW-0547">Nucleotide-binding</keyword>
<dbReference type="SMART" id="SM00448">
    <property type="entry name" value="REC"/>
    <property type="match status" value="1"/>
</dbReference>
<dbReference type="GO" id="GO:0043565">
    <property type="term" value="F:sequence-specific DNA binding"/>
    <property type="evidence" value="ECO:0007669"/>
    <property type="project" value="InterPro"/>
</dbReference>
<keyword evidence="5" id="KW-0238">DNA-binding</keyword>
<dbReference type="InterPro" id="IPR009057">
    <property type="entry name" value="Homeodomain-like_sf"/>
</dbReference>
<evidence type="ECO:0000256" key="3">
    <source>
        <dbReference type="ARBA" id="ARBA00022840"/>
    </source>
</evidence>
<dbReference type="PANTHER" id="PTHR32071">
    <property type="entry name" value="TRANSCRIPTIONAL REGULATORY PROTEIN"/>
    <property type="match status" value="1"/>
</dbReference>
<gene>
    <name evidence="10" type="ORF">E6K73_10130</name>
</gene>
<dbReference type="InterPro" id="IPR003593">
    <property type="entry name" value="AAA+_ATPase"/>
</dbReference>
<protein>
    <submittedName>
        <fullName evidence="10">Sigma-54-dependent Fis family transcriptional regulator</fullName>
    </submittedName>
</protein>
<dbReference type="Gene3D" id="3.40.50.300">
    <property type="entry name" value="P-loop containing nucleotide triphosphate hydrolases"/>
    <property type="match status" value="1"/>
</dbReference>
<evidence type="ECO:0000256" key="6">
    <source>
        <dbReference type="ARBA" id="ARBA00023163"/>
    </source>
</evidence>
<evidence type="ECO:0000313" key="10">
    <source>
        <dbReference type="EMBL" id="TMQ49336.1"/>
    </source>
</evidence>
<dbReference type="PROSITE" id="PS00676">
    <property type="entry name" value="SIGMA54_INTERACT_2"/>
    <property type="match status" value="1"/>
</dbReference>
<dbReference type="GO" id="GO:0000160">
    <property type="term" value="P:phosphorelay signal transduction system"/>
    <property type="evidence" value="ECO:0007669"/>
    <property type="project" value="InterPro"/>
</dbReference>
<dbReference type="SUPFAM" id="SSF52540">
    <property type="entry name" value="P-loop containing nucleoside triphosphate hydrolases"/>
    <property type="match status" value="1"/>
</dbReference>
<dbReference type="SMART" id="SM00382">
    <property type="entry name" value="AAA"/>
    <property type="match status" value="1"/>
</dbReference>
<dbReference type="FunFam" id="3.40.50.300:FF:000006">
    <property type="entry name" value="DNA-binding transcriptional regulator NtrC"/>
    <property type="match status" value="1"/>
</dbReference>
<dbReference type="InterPro" id="IPR058031">
    <property type="entry name" value="AAA_lid_NorR"/>
</dbReference>
<evidence type="ECO:0000259" key="9">
    <source>
        <dbReference type="PROSITE" id="PS50110"/>
    </source>
</evidence>
<proteinExistence type="predicted"/>